<gene>
    <name evidence="5" type="ORF">LIP_2868</name>
</gene>
<keyword evidence="6" id="KW-1185">Reference proteome</keyword>
<dbReference type="AlphaFoldDB" id="A0A0K2SNY0"/>
<dbReference type="CDD" id="cd07085">
    <property type="entry name" value="ALDH_F6_MMSDH"/>
    <property type="match status" value="1"/>
</dbReference>
<dbReference type="GO" id="GO:0006210">
    <property type="term" value="P:thymine catabolic process"/>
    <property type="evidence" value="ECO:0007669"/>
    <property type="project" value="TreeGrafter"/>
</dbReference>
<dbReference type="NCBIfam" id="TIGR01722">
    <property type="entry name" value="MMSDH"/>
    <property type="match status" value="1"/>
</dbReference>
<dbReference type="KEGG" id="lpil:LIP_2868"/>
<evidence type="ECO:0000256" key="2">
    <source>
        <dbReference type="ARBA" id="ARBA00023002"/>
    </source>
</evidence>
<reference evidence="6" key="1">
    <citation type="submission" date="2015-07" db="EMBL/GenBank/DDBJ databases">
        <title>Complete genome sequence and phylogenetic analysis of Limnochorda pilosa.</title>
        <authorList>
            <person name="Watanabe M."/>
            <person name="Kojima H."/>
            <person name="Fukui M."/>
        </authorList>
    </citation>
    <scope>NUCLEOTIDE SEQUENCE [LARGE SCALE GENOMIC DNA]</scope>
    <source>
        <strain evidence="6">HC45</strain>
    </source>
</reference>
<dbReference type="Proteomes" id="UP000065807">
    <property type="component" value="Chromosome"/>
</dbReference>
<dbReference type="PANTHER" id="PTHR43866:SF4">
    <property type="entry name" value="MALONATE-SEMIALDEHYDE DEHYDROGENASE"/>
    <property type="match status" value="1"/>
</dbReference>
<evidence type="ECO:0000259" key="4">
    <source>
        <dbReference type="Pfam" id="PF00171"/>
    </source>
</evidence>
<dbReference type="Pfam" id="PF00171">
    <property type="entry name" value="Aldedh"/>
    <property type="match status" value="1"/>
</dbReference>
<dbReference type="Gene3D" id="3.40.605.10">
    <property type="entry name" value="Aldehyde Dehydrogenase, Chain A, domain 1"/>
    <property type="match status" value="1"/>
</dbReference>
<keyword evidence="2" id="KW-0560">Oxidoreductase</keyword>
<dbReference type="SUPFAM" id="SSF53720">
    <property type="entry name" value="ALDH-like"/>
    <property type="match status" value="1"/>
</dbReference>
<feature type="domain" description="Aldehyde dehydrogenase" evidence="4">
    <location>
        <begin position="19"/>
        <end position="485"/>
    </location>
</feature>
<dbReference type="InterPro" id="IPR010061">
    <property type="entry name" value="MeMal-semiAld_DH"/>
</dbReference>
<dbReference type="PATRIC" id="fig|1555112.3.peg.2911"/>
<dbReference type="InterPro" id="IPR016162">
    <property type="entry name" value="Ald_DH_N"/>
</dbReference>
<dbReference type="PROSITE" id="PS00070">
    <property type="entry name" value="ALDEHYDE_DEHYDR_CYS"/>
    <property type="match status" value="1"/>
</dbReference>
<organism evidence="5 6">
    <name type="scientific">Limnochorda pilosa</name>
    <dbReference type="NCBI Taxonomy" id="1555112"/>
    <lineage>
        <taxon>Bacteria</taxon>
        <taxon>Bacillati</taxon>
        <taxon>Bacillota</taxon>
        <taxon>Limnochordia</taxon>
        <taxon>Limnochordales</taxon>
        <taxon>Limnochordaceae</taxon>
        <taxon>Limnochorda</taxon>
    </lineage>
</organism>
<reference evidence="6" key="2">
    <citation type="journal article" date="2016" name="Int. J. Syst. Evol. Microbiol.">
        <title>Complete genome sequence and cell structure of Limnochorda pilosa, a Gram-negative spore-former within the phylum Firmicutes.</title>
        <authorList>
            <person name="Watanabe M."/>
            <person name="Kojima H."/>
            <person name="Fukui M."/>
        </authorList>
    </citation>
    <scope>NUCLEOTIDE SEQUENCE [LARGE SCALE GENOMIC DNA]</scope>
    <source>
        <strain evidence="6">HC45</strain>
    </source>
</reference>
<name>A0A0K2SNY0_LIMPI</name>
<evidence type="ECO:0000256" key="1">
    <source>
        <dbReference type="ARBA" id="ARBA00013048"/>
    </source>
</evidence>
<dbReference type="PANTHER" id="PTHR43866">
    <property type="entry name" value="MALONATE-SEMIALDEHYDE DEHYDROGENASE"/>
    <property type="match status" value="1"/>
</dbReference>
<protein>
    <recommendedName>
        <fullName evidence="1">methylmalonate-semialdehyde dehydrogenase (CoA acylating)</fullName>
        <ecNumber evidence="1">1.2.1.27</ecNumber>
    </recommendedName>
</protein>
<keyword evidence="3" id="KW-0520">NAD</keyword>
<accession>A0A0K2SNY0</accession>
<dbReference type="EMBL" id="AP014924">
    <property type="protein sequence ID" value="BAS28697.1"/>
    <property type="molecule type" value="Genomic_DNA"/>
</dbReference>
<evidence type="ECO:0000313" key="5">
    <source>
        <dbReference type="EMBL" id="BAS28697.1"/>
    </source>
</evidence>
<dbReference type="STRING" id="1555112.LIP_2868"/>
<evidence type="ECO:0000313" key="6">
    <source>
        <dbReference type="Proteomes" id="UP000065807"/>
    </source>
</evidence>
<dbReference type="GO" id="GO:0004491">
    <property type="term" value="F:methylmalonate-semialdehyde dehydrogenase (acylating, NAD) activity"/>
    <property type="evidence" value="ECO:0007669"/>
    <property type="project" value="UniProtKB-EC"/>
</dbReference>
<dbReference type="InterPro" id="IPR015590">
    <property type="entry name" value="Aldehyde_DH_dom"/>
</dbReference>
<sequence>MELQSASEAKLKVFIGGRWRESRSEEVREIPNPATGELLGRVPYSTSEEVSEAVAAAAEAFHAWRATPAIERARVLFRYKALLEDHLEELARIVTLENGKTLAEARGEVRRGIEVVEFATGAPTLLLGEFSEDVTPGIDNEMVRAPIGVVAGLCPFNFPVMIPLWMFPIALACGNTFILKPSERTPLAAVRLVELLEQAGLPPGVLNVVFGAQEVAEQLMEAPAVKAVSFVGSQPVAKYVYEKASREGKRVQAMSGAKNHLIVMPDADLDRTVDAILASAFGNAGERCLAASVVLAVGEVADPLVERLSKEAANLVVGDGSKADVQMGPVIRPEHKQRILQYIEKGQAEGAHLVVDGRSHKRITGPSTGFYLGPSIFDHVDPGMVIAREEIFGPVLSVIRVADLHEALQILNRSQYGNAASIFTRSGSAAREFRYLAGAGMLGVNIGVAAPMAWLPFSGWKASFYGDLHATGKDAVRFYTETKVVISRW</sequence>
<dbReference type="OrthoDB" id="9758906at2"/>
<proteinExistence type="predicted"/>
<dbReference type="FunFam" id="3.40.605.10:FF:000003">
    <property type="entry name" value="Methylmalonate-semialdehyde dehydrogenase [acylating]"/>
    <property type="match status" value="1"/>
</dbReference>
<dbReference type="Gene3D" id="3.40.309.10">
    <property type="entry name" value="Aldehyde Dehydrogenase, Chain A, domain 2"/>
    <property type="match status" value="1"/>
</dbReference>
<dbReference type="InterPro" id="IPR016160">
    <property type="entry name" value="Ald_DH_CS_CYS"/>
</dbReference>
<dbReference type="FunFam" id="3.40.309.10:FF:000002">
    <property type="entry name" value="Methylmalonate-semialdehyde dehydrogenase (Acylating)"/>
    <property type="match status" value="1"/>
</dbReference>
<dbReference type="GO" id="GO:0006574">
    <property type="term" value="P:L-valine catabolic process"/>
    <property type="evidence" value="ECO:0007669"/>
    <property type="project" value="TreeGrafter"/>
</dbReference>
<evidence type="ECO:0000256" key="3">
    <source>
        <dbReference type="ARBA" id="ARBA00023027"/>
    </source>
</evidence>
<dbReference type="InterPro" id="IPR016161">
    <property type="entry name" value="Ald_DH/histidinol_DH"/>
</dbReference>
<dbReference type="InterPro" id="IPR016163">
    <property type="entry name" value="Ald_DH_C"/>
</dbReference>
<dbReference type="EC" id="1.2.1.27" evidence="1"/>